<evidence type="ECO:0000256" key="2">
    <source>
        <dbReference type="ARBA" id="ARBA00004177"/>
    </source>
</evidence>
<dbReference type="AlphaFoldDB" id="A0A5C5FRB4"/>
<keyword evidence="4" id="KW-0926">Vacuole</keyword>
<reference evidence="12 13" key="1">
    <citation type="submission" date="2019-03" db="EMBL/GenBank/DDBJ databases">
        <title>Rhodosporidium diobovatum UCD-FST 08-225 genome sequencing, assembly, and annotation.</title>
        <authorList>
            <person name="Fakankun I.U."/>
            <person name="Fristensky B."/>
            <person name="Levin D.B."/>
        </authorList>
    </citation>
    <scope>NUCLEOTIDE SEQUENCE [LARGE SCALE GENOMIC DNA]</scope>
    <source>
        <strain evidence="12 13">UCD-FST 08-225</strain>
    </source>
</reference>
<comment type="similarity">
    <text evidence="3">Belongs to the YPT35 family.</text>
</comment>
<evidence type="ECO:0000256" key="4">
    <source>
        <dbReference type="ARBA" id="ARBA00022554"/>
    </source>
</evidence>
<protein>
    <recommendedName>
        <fullName evidence="8">Endosomal/vacuolar adapter protein YPT35</fullName>
    </recommendedName>
    <alternativeName>
        <fullName evidence="9">PX domain-containing protein YPT35</fullName>
    </alternativeName>
</protein>
<evidence type="ECO:0000256" key="5">
    <source>
        <dbReference type="ARBA" id="ARBA00022753"/>
    </source>
</evidence>
<gene>
    <name evidence="12" type="ORF">DMC30DRAFT_417953</name>
</gene>
<evidence type="ECO:0000313" key="12">
    <source>
        <dbReference type="EMBL" id="TNY19350.1"/>
    </source>
</evidence>
<dbReference type="OrthoDB" id="10254720at2759"/>
<sequence length="212" mass="23993">MERREGREETVQGLRAPVPLRRVTSADLLVRLDADGEGDDDDDDRDQFSSDDESFRFRPPSIASTTTSRRSSRRGVRVEDWTDRRQGNFVRDVKITGYHAVGSEGGGFVLFDIEIETLPSGVAAAPTKIRIHKRYSAFVRLRADLLQSNSAFRGHVPRLPPKSSFGTLDFVQPKYRPSFLDKRRKLLAFWLSTVLLHPVVGGSPVVRQWVLE</sequence>
<feature type="compositionally biased region" description="Acidic residues" evidence="10">
    <location>
        <begin position="35"/>
        <end position="52"/>
    </location>
</feature>
<dbReference type="SUPFAM" id="SSF64268">
    <property type="entry name" value="PX domain"/>
    <property type="match status" value="1"/>
</dbReference>
<evidence type="ECO:0000256" key="8">
    <source>
        <dbReference type="ARBA" id="ARBA00033774"/>
    </source>
</evidence>
<keyword evidence="6" id="KW-0472">Membrane</keyword>
<evidence type="ECO:0000256" key="1">
    <source>
        <dbReference type="ARBA" id="ARBA00004148"/>
    </source>
</evidence>
<feature type="region of interest" description="Disordered" evidence="10">
    <location>
        <begin position="32"/>
        <end position="75"/>
    </location>
</feature>
<evidence type="ECO:0000256" key="9">
    <source>
        <dbReference type="ARBA" id="ARBA00033785"/>
    </source>
</evidence>
<accession>A0A5C5FRB4</accession>
<keyword evidence="5" id="KW-0967">Endosome</keyword>
<evidence type="ECO:0000256" key="6">
    <source>
        <dbReference type="ARBA" id="ARBA00023136"/>
    </source>
</evidence>
<dbReference type="GO" id="GO:0032266">
    <property type="term" value="F:phosphatidylinositol-3-phosphate binding"/>
    <property type="evidence" value="ECO:0007669"/>
    <property type="project" value="InterPro"/>
</dbReference>
<dbReference type="CDD" id="cd07280">
    <property type="entry name" value="PX_YPT35"/>
    <property type="match status" value="1"/>
</dbReference>
<dbReference type="PROSITE" id="PS50195">
    <property type="entry name" value="PX"/>
    <property type="match status" value="1"/>
</dbReference>
<evidence type="ECO:0000256" key="10">
    <source>
        <dbReference type="SAM" id="MobiDB-lite"/>
    </source>
</evidence>
<evidence type="ECO:0000256" key="7">
    <source>
        <dbReference type="ARBA" id="ARBA00033728"/>
    </source>
</evidence>
<dbReference type="STRING" id="5288.A0A5C5FRB4"/>
<dbReference type="Gene3D" id="3.30.1520.10">
    <property type="entry name" value="Phox-like domain"/>
    <property type="match status" value="1"/>
</dbReference>
<name>A0A5C5FRB4_9BASI</name>
<comment type="function">
    <text evidence="7">Recruits the lipid transfer protein VPS13 to endosomal and vacuolar membranes.</text>
</comment>
<dbReference type="Pfam" id="PF00787">
    <property type="entry name" value="PX"/>
    <property type="match status" value="1"/>
</dbReference>
<evidence type="ECO:0000256" key="3">
    <source>
        <dbReference type="ARBA" id="ARBA00007426"/>
    </source>
</evidence>
<feature type="domain" description="PX" evidence="11">
    <location>
        <begin position="89"/>
        <end position="212"/>
    </location>
</feature>
<dbReference type="EMBL" id="SOZI01000098">
    <property type="protein sequence ID" value="TNY19350.1"/>
    <property type="molecule type" value="Genomic_DNA"/>
</dbReference>
<dbReference type="Proteomes" id="UP000311382">
    <property type="component" value="Unassembled WGS sequence"/>
</dbReference>
<proteinExistence type="inferred from homology"/>
<evidence type="ECO:0000259" key="11">
    <source>
        <dbReference type="PROSITE" id="PS50195"/>
    </source>
</evidence>
<dbReference type="GO" id="GO:0010008">
    <property type="term" value="C:endosome membrane"/>
    <property type="evidence" value="ECO:0007669"/>
    <property type="project" value="UniProtKB-SubCell"/>
</dbReference>
<dbReference type="InterPro" id="IPR037917">
    <property type="entry name" value="Ypt35_PX"/>
</dbReference>
<evidence type="ECO:0000313" key="13">
    <source>
        <dbReference type="Proteomes" id="UP000311382"/>
    </source>
</evidence>
<comment type="caution">
    <text evidence="12">The sequence shown here is derived from an EMBL/GenBank/DDBJ whole genome shotgun (WGS) entry which is preliminary data.</text>
</comment>
<organism evidence="12 13">
    <name type="scientific">Rhodotorula diobovata</name>
    <dbReference type="NCBI Taxonomy" id="5288"/>
    <lineage>
        <taxon>Eukaryota</taxon>
        <taxon>Fungi</taxon>
        <taxon>Dikarya</taxon>
        <taxon>Basidiomycota</taxon>
        <taxon>Pucciniomycotina</taxon>
        <taxon>Microbotryomycetes</taxon>
        <taxon>Sporidiobolales</taxon>
        <taxon>Sporidiobolaceae</taxon>
        <taxon>Rhodotorula</taxon>
    </lineage>
</organism>
<dbReference type="GO" id="GO:0005774">
    <property type="term" value="C:vacuolar membrane"/>
    <property type="evidence" value="ECO:0007669"/>
    <property type="project" value="UniProtKB-SubCell"/>
</dbReference>
<comment type="subcellular location">
    <subcellularLocation>
        <location evidence="2">Endosome</location>
    </subcellularLocation>
    <subcellularLocation>
        <location evidence="1">Vacuole membrane</location>
        <topology evidence="1">Peripheral membrane protein</topology>
    </subcellularLocation>
</comment>
<dbReference type="InterPro" id="IPR036871">
    <property type="entry name" value="PX_dom_sf"/>
</dbReference>
<dbReference type="InterPro" id="IPR001683">
    <property type="entry name" value="PX_dom"/>
</dbReference>
<keyword evidence="13" id="KW-1185">Reference proteome</keyword>